<gene>
    <name evidence="5" type="ORF">HMPREF1090_02177</name>
</gene>
<dbReference type="GO" id="GO:0006310">
    <property type="term" value="P:DNA recombination"/>
    <property type="evidence" value="ECO:0007669"/>
    <property type="project" value="UniProtKB-KW"/>
</dbReference>
<dbReference type="RefSeq" id="WP_002583413.1">
    <property type="nucleotide sequence ID" value="NZ_KB851019.1"/>
</dbReference>
<name>A0A0E2HBJ1_9FIRM</name>
<dbReference type="EMBL" id="AGYR01000021">
    <property type="protein sequence ID" value="ENZ15965.1"/>
    <property type="molecule type" value="Genomic_DNA"/>
</dbReference>
<proteinExistence type="inferred from homology"/>
<dbReference type="PATRIC" id="fig|999408.3.peg.2336"/>
<organism evidence="5 6">
    <name type="scientific">[Clostridium] clostridioforme 90A8</name>
    <dbReference type="NCBI Taxonomy" id="999408"/>
    <lineage>
        <taxon>Bacteria</taxon>
        <taxon>Bacillati</taxon>
        <taxon>Bacillota</taxon>
        <taxon>Clostridia</taxon>
        <taxon>Lachnospirales</taxon>
        <taxon>Lachnospiraceae</taxon>
        <taxon>Enterocloster</taxon>
    </lineage>
</organism>
<protein>
    <recommendedName>
        <fullName evidence="4">Tyr recombinase domain-containing protein</fullName>
    </recommendedName>
</protein>
<evidence type="ECO:0000313" key="5">
    <source>
        <dbReference type="EMBL" id="ENZ15965.1"/>
    </source>
</evidence>
<comment type="caution">
    <text evidence="5">The sequence shown here is derived from an EMBL/GenBank/DDBJ whole genome shotgun (WGS) entry which is preliminary data.</text>
</comment>
<accession>A0A0E2HBJ1</accession>
<dbReference type="PANTHER" id="PTHR30349:SF41">
    <property type="entry name" value="INTEGRASE_RECOMBINASE PROTEIN MJ0367-RELATED"/>
    <property type="match status" value="1"/>
</dbReference>
<evidence type="ECO:0000256" key="3">
    <source>
        <dbReference type="ARBA" id="ARBA00023172"/>
    </source>
</evidence>
<dbReference type="Proteomes" id="UP000013085">
    <property type="component" value="Unassembled WGS sequence"/>
</dbReference>
<sequence length="335" mass="38964">MSERTPEYLGPFAVHLRSFIEEKRLLGCRYMEEERLAHKFDHMSMEYDSSGGLSPELVNAFIKYQPNWQATTQKRRVSFLQNFGCCLLNHDIQAFLPGYEALRSAAAGFKPYIFSHEEMDGLFRLSDQIHPNYRQSHIFYPVLFRVLYGTGIRISEALHLTMADVDLKERVICVVDPKNHKDRHLPIGDSLAEYCSWYCAKLHPVSHGEDLFFLSNRGDGHYSRNNIQVYFNTLIRRMGIPYHGYKGGGAHLHCLRHTFCVHSLEKMLREDIPHRVALPLLSAYMGHRSLSATGRYLQLTAEAFPDLTERLENMYGDIFPRFEPVKEIRRPYEDD</sequence>
<dbReference type="GO" id="GO:0003677">
    <property type="term" value="F:DNA binding"/>
    <property type="evidence" value="ECO:0007669"/>
    <property type="project" value="UniProtKB-KW"/>
</dbReference>
<reference evidence="5 6" key="1">
    <citation type="submission" date="2013-01" db="EMBL/GenBank/DDBJ databases">
        <title>The Genome Sequence of Clostridium clostridioforme 90A8.</title>
        <authorList>
            <consortium name="The Broad Institute Genome Sequencing Platform"/>
            <person name="Earl A."/>
            <person name="Ward D."/>
            <person name="Feldgarden M."/>
            <person name="Gevers D."/>
            <person name="Courvalin P."/>
            <person name="Lambert T."/>
            <person name="Walker B."/>
            <person name="Young S.K."/>
            <person name="Zeng Q."/>
            <person name="Gargeya S."/>
            <person name="Fitzgerald M."/>
            <person name="Haas B."/>
            <person name="Abouelleil A."/>
            <person name="Alvarado L."/>
            <person name="Arachchi H.M."/>
            <person name="Berlin A.M."/>
            <person name="Chapman S.B."/>
            <person name="Dewar J."/>
            <person name="Goldberg J."/>
            <person name="Griggs A."/>
            <person name="Gujja S."/>
            <person name="Hansen M."/>
            <person name="Howarth C."/>
            <person name="Imamovic A."/>
            <person name="Larimer J."/>
            <person name="McCowan C."/>
            <person name="Murphy C."/>
            <person name="Neiman D."/>
            <person name="Pearson M."/>
            <person name="Priest M."/>
            <person name="Roberts A."/>
            <person name="Saif S."/>
            <person name="Shea T."/>
            <person name="Sisk P."/>
            <person name="Sykes S."/>
            <person name="Wortman J."/>
            <person name="Nusbaum C."/>
            <person name="Birren B."/>
        </authorList>
    </citation>
    <scope>NUCLEOTIDE SEQUENCE [LARGE SCALE GENOMIC DNA]</scope>
    <source>
        <strain evidence="5 6">90A8</strain>
    </source>
</reference>
<dbReference type="GO" id="GO:0015074">
    <property type="term" value="P:DNA integration"/>
    <property type="evidence" value="ECO:0007669"/>
    <property type="project" value="InterPro"/>
</dbReference>
<dbReference type="InterPro" id="IPR050090">
    <property type="entry name" value="Tyrosine_recombinase_XerCD"/>
</dbReference>
<evidence type="ECO:0000259" key="4">
    <source>
        <dbReference type="PROSITE" id="PS51898"/>
    </source>
</evidence>
<dbReference type="GeneID" id="57960343"/>
<comment type="similarity">
    <text evidence="1">Belongs to the 'phage' integrase family.</text>
</comment>
<evidence type="ECO:0000256" key="2">
    <source>
        <dbReference type="ARBA" id="ARBA00023125"/>
    </source>
</evidence>
<dbReference type="InterPro" id="IPR002104">
    <property type="entry name" value="Integrase_catalytic"/>
</dbReference>
<dbReference type="PANTHER" id="PTHR30349">
    <property type="entry name" value="PHAGE INTEGRASE-RELATED"/>
    <property type="match status" value="1"/>
</dbReference>
<feature type="domain" description="Tyr recombinase" evidence="4">
    <location>
        <begin position="109"/>
        <end position="312"/>
    </location>
</feature>
<dbReference type="PROSITE" id="PS51898">
    <property type="entry name" value="TYR_RECOMBINASE"/>
    <property type="match status" value="1"/>
</dbReference>
<dbReference type="SUPFAM" id="SSF56349">
    <property type="entry name" value="DNA breaking-rejoining enzymes"/>
    <property type="match status" value="1"/>
</dbReference>
<dbReference type="InterPro" id="IPR011010">
    <property type="entry name" value="DNA_brk_join_enz"/>
</dbReference>
<dbReference type="InterPro" id="IPR013762">
    <property type="entry name" value="Integrase-like_cat_sf"/>
</dbReference>
<evidence type="ECO:0000313" key="6">
    <source>
        <dbReference type="Proteomes" id="UP000013085"/>
    </source>
</evidence>
<dbReference type="Pfam" id="PF00589">
    <property type="entry name" value="Phage_integrase"/>
    <property type="match status" value="1"/>
</dbReference>
<evidence type="ECO:0000256" key="1">
    <source>
        <dbReference type="ARBA" id="ARBA00008857"/>
    </source>
</evidence>
<dbReference type="Gene3D" id="1.10.443.10">
    <property type="entry name" value="Intergrase catalytic core"/>
    <property type="match status" value="1"/>
</dbReference>
<keyword evidence="3" id="KW-0233">DNA recombination</keyword>
<dbReference type="AlphaFoldDB" id="A0A0E2HBJ1"/>
<dbReference type="HOGENOM" id="CLU_027562_10_1_9"/>
<keyword evidence="2" id="KW-0238">DNA-binding</keyword>